<sequence length="125" mass="14596">MFLKQYCNEIVAPVLLSRCRPRSDHTMPWRRQFFAQNTRKLYLKLMSQQISRYASRLCRLQSRLQGGWLGCELRHPMASMHHKLAIRVVPPRPPQELNRHRRKNKSGSAKLDKAGVHTACPHVSV</sequence>
<protein>
    <submittedName>
        <fullName evidence="2">Uncharacterized protein</fullName>
    </submittedName>
</protein>
<proteinExistence type="predicted"/>
<feature type="region of interest" description="Disordered" evidence="1">
    <location>
        <begin position="91"/>
        <end position="125"/>
    </location>
</feature>
<name>A0A6B0UQX5_IXORI</name>
<evidence type="ECO:0000256" key="1">
    <source>
        <dbReference type="SAM" id="MobiDB-lite"/>
    </source>
</evidence>
<accession>A0A6B0UQX5</accession>
<organism evidence="2">
    <name type="scientific">Ixodes ricinus</name>
    <name type="common">Common tick</name>
    <name type="synonym">Acarus ricinus</name>
    <dbReference type="NCBI Taxonomy" id="34613"/>
    <lineage>
        <taxon>Eukaryota</taxon>
        <taxon>Metazoa</taxon>
        <taxon>Ecdysozoa</taxon>
        <taxon>Arthropoda</taxon>
        <taxon>Chelicerata</taxon>
        <taxon>Arachnida</taxon>
        <taxon>Acari</taxon>
        <taxon>Parasitiformes</taxon>
        <taxon>Ixodida</taxon>
        <taxon>Ixodoidea</taxon>
        <taxon>Ixodidae</taxon>
        <taxon>Ixodinae</taxon>
        <taxon>Ixodes</taxon>
    </lineage>
</organism>
<dbReference type="AlphaFoldDB" id="A0A6B0UQX5"/>
<evidence type="ECO:0000313" key="2">
    <source>
        <dbReference type="EMBL" id="MXU91758.1"/>
    </source>
</evidence>
<reference evidence="2" key="1">
    <citation type="submission" date="2019-12" db="EMBL/GenBank/DDBJ databases">
        <title>An insight into the sialome of adult female Ixodes ricinus ticks feeding for 6 days.</title>
        <authorList>
            <person name="Perner J."/>
            <person name="Ribeiro J.M.C."/>
        </authorList>
    </citation>
    <scope>NUCLEOTIDE SEQUENCE</scope>
    <source>
        <strain evidence="2">Semi-engorged</strain>
        <tissue evidence="2">Salivary glands</tissue>
    </source>
</reference>
<dbReference type="EMBL" id="GIFC01009675">
    <property type="protein sequence ID" value="MXU91758.1"/>
    <property type="molecule type" value="Transcribed_RNA"/>
</dbReference>